<dbReference type="GO" id="GO:0008270">
    <property type="term" value="F:zinc ion binding"/>
    <property type="evidence" value="ECO:0007669"/>
    <property type="project" value="UniProtKB-KW"/>
</dbReference>
<dbReference type="PANTHER" id="PTHR48037:SF1">
    <property type="entry name" value="RRM DOMAIN-CONTAINING PROTEIN"/>
    <property type="match status" value="1"/>
</dbReference>
<feature type="zinc finger region" description="C3H1-type" evidence="5">
    <location>
        <begin position="182"/>
        <end position="209"/>
    </location>
</feature>
<dbReference type="InterPro" id="IPR012677">
    <property type="entry name" value="Nucleotide-bd_a/b_plait_sf"/>
</dbReference>
<dbReference type="Pfam" id="PF00642">
    <property type="entry name" value="zf-CCCH"/>
    <property type="match status" value="1"/>
</dbReference>
<keyword evidence="3 5" id="KW-0862">Zinc</keyword>
<accession>A0A6G0XHG4</accession>
<feature type="domain" description="C3H1-type" evidence="8">
    <location>
        <begin position="101"/>
        <end position="128"/>
    </location>
</feature>
<feature type="domain" description="C3H1-type" evidence="8">
    <location>
        <begin position="134"/>
        <end position="157"/>
    </location>
</feature>
<feature type="zinc finger region" description="C3H1-type" evidence="5">
    <location>
        <begin position="134"/>
        <end position="157"/>
    </location>
</feature>
<dbReference type="SUPFAM" id="SSF90229">
    <property type="entry name" value="CCCH zinc finger"/>
    <property type="match status" value="3"/>
</dbReference>
<sequence>MPFKARSTDQNKLIVVGIAKTVDDAALSDMFGLYGTVAEAKVVLDDKKQSRGFGFVTYTSAAAKNKAIKHMNQTTVDGRVLTVRDVIPKADREAKKEEVAAPKTGVCWAFQKGLCDKGDACKYPHEVKDGEYGSCFEFVQSGKCKRGDQCKFSHGGTTNANGSTTEKPKSTASNEEPAAPPADKPRVCFAFQKGKCHRGKACLFVHEQLELPKGTSEGSATDSKKRKRDDQEGAESLEAQLTALIAAEEKAYEEYEAAKAKRQEVELQIAQARMTKPDKTKKAESKKTTLGDKAVKVKEEIKQEKTTIKLEKAASTTEKKPKVSSSTGGEDKKKPADKPVKKQAEPIKVEAKNVQQATGDDDSDDDDEVVPAFEAASFDDDDDGADFSLSAIIQNAVSEMKKADAASTVYDSDDTEELPRKAAKASTKPSKPAAPAKAAKKQAKPVSVTPVRVKDEVDMGAAFDDEPPKKKAKGLNGAPSPGGGERLKASDHRKLRQLKKKQKKEALARLKSKQEIQVDHS</sequence>
<feature type="zinc finger region" description="C3H1-type" evidence="5">
    <location>
        <begin position="101"/>
        <end position="128"/>
    </location>
</feature>
<dbReference type="InterPro" id="IPR036855">
    <property type="entry name" value="Znf_CCCH_sf"/>
</dbReference>
<dbReference type="VEuPathDB" id="FungiDB:AeMF1_018161"/>
<dbReference type="SMART" id="SM00360">
    <property type="entry name" value="RRM"/>
    <property type="match status" value="1"/>
</dbReference>
<feature type="compositionally biased region" description="Low complexity" evidence="6">
    <location>
        <begin position="424"/>
        <end position="437"/>
    </location>
</feature>
<feature type="compositionally biased region" description="Basic and acidic residues" evidence="6">
    <location>
        <begin position="504"/>
        <end position="521"/>
    </location>
</feature>
<dbReference type="PANTHER" id="PTHR48037">
    <property type="entry name" value="ATPASE E1"/>
    <property type="match status" value="1"/>
</dbReference>
<dbReference type="Gene3D" id="3.30.70.330">
    <property type="match status" value="1"/>
</dbReference>
<dbReference type="Pfam" id="PF00076">
    <property type="entry name" value="RRM_1"/>
    <property type="match status" value="1"/>
</dbReference>
<evidence type="ECO:0000256" key="5">
    <source>
        <dbReference type="PROSITE-ProRule" id="PRU00723"/>
    </source>
</evidence>
<dbReference type="Gene3D" id="4.10.1000.10">
    <property type="entry name" value="Zinc finger, CCCH-type"/>
    <property type="match status" value="1"/>
</dbReference>
<dbReference type="InterPro" id="IPR000571">
    <property type="entry name" value="Znf_CCCH"/>
</dbReference>
<evidence type="ECO:0000256" key="3">
    <source>
        <dbReference type="ARBA" id="ARBA00022833"/>
    </source>
</evidence>
<dbReference type="Proteomes" id="UP000481153">
    <property type="component" value="Unassembled WGS sequence"/>
</dbReference>
<feature type="domain" description="RRM" evidence="7">
    <location>
        <begin position="11"/>
        <end position="88"/>
    </location>
</feature>
<dbReference type="EMBL" id="VJMJ01000063">
    <property type="protein sequence ID" value="KAF0739698.1"/>
    <property type="molecule type" value="Genomic_DNA"/>
</dbReference>
<feature type="compositionally biased region" description="Basic and acidic residues" evidence="6">
    <location>
        <begin position="275"/>
        <end position="321"/>
    </location>
</feature>
<feature type="region of interest" description="Disordered" evidence="6">
    <location>
        <begin position="155"/>
        <end position="184"/>
    </location>
</feature>
<dbReference type="SUPFAM" id="SSF54928">
    <property type="entry name" value="RNA-binding domain, RBD"/>
    <property type="match status" value="1"/>
</dbReference>
<feature type="domain" description="C3H1-type" evidence="8">
    <location>
        <begin position="182"/>
        <end position="209"/>
    </location>
</feature>
<evidence type="ECO:0000259" key="8">
    <source>
        <dbReference type="PROSITE" id="PS50103"/>
    </source>
</evidence>
<dbReference type="GO" id="GO:0003723">
    <property type="term" value="F:RNA binding"/>
    <property type="evidence" value="ECO:0007669"/>
    <property type="project" value="UniProtKB-UniRule"/>
</dbReference>
<evidence type="ECO:0000313" key="9">
    <source>
        <dbReference type="EMBL" id="KAF0739698.1"/>
    </source>
</evidence>
<dbReference type="SMART" id="SM00356">
    <property type="entry name" value="ZnF_C3H1"/>
    <property type="match status" value="3"/>
</dbReference>
<feature type="region of interest" description="Disordered" evidence="6">
    <location>
        <begin position="400"/>
        <end position="521"/>
    </location>
</feature>
<evidence type="ECO:0000256" key="6">
    <source>
        <dbReference type="SAM" id="MobiDB-lite"/>
    </source>
</evidence>
<evidence type="ECO:0000259" key="7">
    <source>
        <dbReference type="PROSITE" id="PS50102"/>
    </source>
</evidence>
<reference evidence="9 10" key="1">
    <citation type="submission" date="2019-07" db="EMBL/GenBank/DDBJ databases">
        <title>Genomics analysis of Aphanomyces spp. identifies a new class of oomycete effector associated with host adaptation.</title>
        <authorList>
            <person name="Gaulin E."/>
        </authorList>
    </citation>
    <scope>NUCLEOTIDE SEQUENCE [LARGE SCALE GENOMIC DNA]</scope>
    <source>
        <strain evidence="9 10">ATCC 201684</strain>
    </source>
</reference>
<dbReference type="Gene3D" id="3.30.1370.210">
    <property type="match status" value="1"/>
</dbReference>
<feature type="compositionally biased region" description="Basic residues" evidence="6">
    <location>
        <begin position="493"/>
        <end position="503"/>
    </location>
</feature>
<name>A0A6G0XHG4_9STRA</name>
<dbReference type="AlphaFoldDB" id="A0A6G0XHG4"/>
<feature type="compositionally biased region" description="Polar residues" evidence="6">
    <location>
        <begin position="155"/>
        <end position="174"/>
    </location>
</feature>
<keyword evidence="10" id="KW-1185">Reference proteome</keyword>
<feature type="region of interest" description="Disordered" evidence="6">
    <location>
        <begin position="213"/>
        <end position="235"/>
    </location>
</feature>
<keyword evidence="4" id="KW-0694">RNA-binding</keyword>
<keyword evidence="1 5" id="KW-0479">Metal-binding</keyword>
<feature type="compositionally biased region" description="Acidic residues" evidence="6">
    <location>
        <begin position="359"/>
        <end position="369"/>
    </location>
</feature>
<evidence type="ECO:0000256" key="2">
    <source>
        <dbReference type="ARBA" id="ARBA00022771"/>
    </source>
</evidence>
<feature type="region of interest" description="Disordered" evidence="6">
    <location>
        <begin position="271"/>
        <end position="386"/>
    </location>
</feature>
<dbReference type="PROSITE" id="PS50102">
    <property type="entry name" value="RRM"/>
    <property type="match status" value="1"/>
</dbReference>
<keyword evidence="2 5" id="KW-0863">Zinc-finger</keyword>
<gene>
    <name evidence="9" type="ORF">Ae201684_004866</name>
</gene>
<dbReference type="PROSITE" id="PS50103">
    <property type="entry name" value="ZF_C3H1"/>
    <property type="match status" value="3"/>
</dbReference>
<evidence type="ECO:0000256" key="4">
    <source>
        <dbReference type="PROSITE-ProRule" id="PRU00176"/>
    </source>
</evidence>
<proteinExistence type="predicted"/>
<evidence type="ECO:0000313" key="10">
    <source>
        <dbReference type="Proteomes" id="UP000481153"/>
    </source>
</evidence>
<organism evidence="9 10">
    <name type="scientific">Aphanomyces euteiches</name>
    <dbReference type="NCBI Taxonomy" id="100861"/>
    <lineage>
        <taxon>Eukaryota</taxon>
        <taxon>Sar</taxon>
        <taxon>Stramenopiles</taxon>
        <taxon>Oomycota</taxon>
        <taxon>Saprolegniomycetes</taxon>
        <taxon>Saprolegniales</taxon>
        <taxon>Verrucalvaceae</taxon>
        <taxon>Aphanomyces</taxon>
    </lineage>
</organism>
<evidence type="ECO:0000256" key="1">
    <source>
        <dbReference type="ARBA" id="ARBA00022723"/>
    </source>
</evidence>
<comment type="caution">
    <text evidence="9">The sequence shown here is derived from an EMBL/GenBank/DDBJ whole genome shotgun (WGS) entry which is preliminary data.</text>
</comment>
<feature type="compositionally biased region" description="Basic and acidic residues" evidence="6">
    <location>
        <begin position="329"/>
        <end position="351"/>
    </location>
</feature>
<protein>
    <submittedName>
        <fullName evidence="9">Uncharacterized protein</fullName>
    </submittedName>
</protein>
<dbReference type="InterPro" id="IPR035979">
    <property type="entry name" value="RBD_domain_sf"/>
</dbReference>
<dbReference type="InterPro" id="IPR000504">
    <property type="entry name" value="RRM_dom"/>
</dbReference>